<dbReference type="OrthoDB" id="10592950at2759"/>
<keyword evidence="4" id="KW-1185">Reference proteome</keyword>
<dbReference type="EMBL" id="UYJE01001864">
    <property type="protein sequence ID" value="VDI05875.1"/>
    <property type="molecule type" value="Genomic_DNA"/>
</dbReference>
<keyword evidence="1" id="KW-0175">Coiled coil</keyword>
<dbReference type="AlphaFoldDB" id="A0A8B6CL49"/>
<evidence type="ECO:0000313" key="4">
    <source>
        <dbReference type="Proteomes" id="UP000596742"/>
    </source>
</evidence>
<name>A0A8B6CL49_MYTGA</name>
<reference evidence="3" key="1">
    <citation type="submission" date="2018-11" db="EMBL/GenBank/DDBJ databases">
        <authorList>
            <person name="Alioto T."/>
            <person name="Alioto T."/>
        </authorList>
    </citation>
    <scope>NUCLEOTIDE SEQUENCE</scope>
</reference>
<evidence type="ECO:0000313" key="3">
    <source>
        <dbReference type="EMBL" id="VDI05875.1"/>
    </source>
</evidence>
<dbReference type="Proteomes" id="UP000596742">
    <property type="component" value="Unassembled WGS sequence"/>
</dbReference>
<proteinExistence type="predicted"/>
<accession>A0A8B6CL49</accession>
<protein>
    <submittedName>
        <fullName evidence="3">Uncharacterized protein</fullName>
    </submittedName>
</protein>
<feature type="coiled-coil region" evidence="1">
    <location>
        <begin position="123"/>
        <end position="150"/>
    </location>
</feature>
<comment type="caution">
    <text evidence="3">The sequence shown here is derived from an EMBL/GenBank/DDBJ whole genome shotgun (WGS) entry which is preliminary data.</text>
</comment>
<evidence type="ECO:0000256" key="2">
    <source>
        <dbReference type="SAM" id="MobiDB-lite"/>
    </source>
</evidence>
<feature type="region of interest" description="Disordered" evidence="2">
    <location>
        <begin position="1"/>
        <end position="21"/>
    </location>
</feature>
<organism evidence="3 4">
    <name type="scientific">Mytilus galloprovincialis</name>
    <name type="common">Mediterranean mussel</name>
    <dbReference type="NCBI Taxonomy" id="29158"/>
    <lineage>
        <taxon>Eukaryota</taxon>
        <taxon>Metazoa</taxon>
        <taxon>Spiralia</taxon>
        <taxon>Lophotrochozoa</taxon>
        <taxon>Mollusca</taxon>
        <taxon>Bivalvia</taxon>
        <taxon>Autobranchia</taxon>
        <taxon>Pteriomorphia</taxon>
        <taxon>Mytilida</taxon>
        <taxon>Mytiloidea</taxon>
        <taxon>Mytilidae</taxon>
        <taxon>Mytilinae</taxon>
        <taxon>Mytilus</taxon>
    </lineage>
</organism>
<evidence type="ECO:0000256" key="1">
    <source>
        <dbReference type="SAM" id="Coils"/>
    </source>
</evidence>
<gene>
    <name evidence="3" type="ORF">MGAL_10B040873</name>
</gene>
<sequence>MVLSAAEKQRRYRRRRDADQLRREEYLAKEKERYKMLREIGIRKSKSEMTKREHRRNRRMWRLQKKDLRKRKKEVRNILTPPESPEPLPQIVEVVDNQPGPSRQQVVSTKKRNRKKSKFYRRNLFLQRKIEEANLRANRYRLRWVRLKEEIKGGIETPRSKTR</sequence>